<reference evidence="3" key="2">
    <citation type="submission" date="2016-06" db="EMBL/GenBank/DDBJ databases">
        <authorList>
            <person name="Varghese N."/>
            <person name="Submissions Spin"/>
        </authorList>
    </citation>
    <scope>NUCLEOTIDE SEQUENCE [LARGE SCALE GENOMIC DNA]</scope>
    <source>
        <strain evidence="3">DSM 45794</strain>
    </source>
</reference>
<keyword evidence="3" id="KW-1185">Reference proteome</keyword>
<dbReference type="STRING" id="946078.GA0070622_4339"/>
<proteinExistence type="predicted"/>
<reference evidence="2" key="1">
    <citation type="submission" date="2016-06" db="EMBL/GenBank/DDBJ databases">
        <authorList>
            <person name="Kjaerup R.B."/>
            <person name="Dalgaard T.S."/>
            <person name="Juul-Madsen H.R."/>
        </authorList>
    </citation>
    <scope>NUCLEOTIDE SEQUENCE [LARGE SCALE GENOMIC DNA]</scope>
    <source>
        <strain evidence="2">DSM 45794</strain>
    </source>
</reference>
<dbReference type="RefSeq" id="WP_091576668.1">
    <property type="nucleotide sequence ID" value="NZ_FLRH01000003.1"/>
</dbReference>
<evidence type="ECO:0000313" key="2">
    <source>
        <dbReference type="EMBL" id="SBT67295.1"/>
    </source>
</evidence>
<dbReference type="InterPro" id="IPR045677">
    <property type="entry name" value="DUF6197"/>
</dbReference>
<dbReference type="AlphaFoldDB" id="A0A1A9BCQ5"/>
<evidence type="ECO:0000313" key="3">
    <source>
        <dbReference type="Proteomes" id="UP000199558"/>
    </source>
</evidence>
<name>A0A1A9BCQ5_9ACTN</name>
<dbReference type="OrthoDB" id="3297831at2"/>
<dbReference type="Pfam" id="PF19698">
    <property type="entry name" value="DUF6197"/>
    <property type="match status" value="1"/>
</dbReference>
<dbReference type="Proteomes" id="UP000199558">
    <property type="component" value="Unassembled WGS sequence"/>
</dbReference>
<accession>A0A1A9BCQ5</accession>
<dbReference type="EMBL" id="FLRH01000004">
    <property type="protein sequence ID" value="SBT67295.1"/>
    <property type="molecule type" value="Genomic_DNA"/>
</dbReference>
<organism evidence="2 3">
    <name type="scientific">Micromonospora sediminicola</name>
    <dbReference type="NCBI Taxonomy" id="946078"/>
    <lineage>
        <taxon>Bacteria</taxon>
        <taxon>Bacillati</taxon>
        <taxon>Actinomycetota</taxon>
        <taxon>Actinomycetes</taxon>
        <taxon>Micromonosporales</taxon>
        <taxon>Micromonosporaceae</taxon>
        <taxon>Micromonospora</taxon>
    </lineage>
</organism>
<gene>
    <name evidence="1" type="ORF">GA0070622_4339</name>
    <name evidence="2" type="ORF">GA0070622_4352</name>
</gene>
<sequence length="138" mass="14861">MHATQNTVAEQVTTPARTLRDAALYLSRHGWTQGAYYDATSGSFTPPACLVGAVGMVCYGGPVDAPAQMFDAPEFADFNAALTYLDWYLALRFADSQYYERLDTAYDFNDAKGQTVDAVIAVLNAAADAWDRTNGGAA</sequence>
<evidence type="ECO:0000313" key="1">
    <source>
        <dbReference type="EMBL" id="SBT67284.1"/>
    </source>
</evidence>
<dbReference type="EMBL" id="FLRH01000003">
    <property type="protein sequence ID" value="SBT67284.1"/>
    <property type="molecule type" value="Genomic_DNA"/>
</dbReference>
<protein>
    <submittedName>
        <fullName evidence="2">Uncharacterized protein</fullName>
    </submittedName>
</protein>